<feature type="transmembrane region" description="Helical" evidence="1">
    <location>
        <begin position="355"/>
        <end position="376"/>
    </location>
</feature>
<feature type="transmembrane region" description="Helical" evidence="1">
    <location>
        <begin position="424"/>
        <end position="443"/>
    </location>
</feature>
<protein>
    <recommendedName>
        <fullName evidence="4">Glycosyltransferase RgtA/B/C/D-like domain-containing protein</fullName>
    </recommendedName>
</protein>
<feature type="transmembrane region" description="Helical" evidence="1">
    <location>
        <begin position="167"/>
        <end position="186"/>
    </location>
</feature>
<dbReference type="EMBL" id="CP076132">
    <property type="protein sequence ID" value="QWG00154.1"/>
    <property type="molecule type" value="Genomic_DNA"/>
</dbReference>
<proteinExistence type="predicted"/>
<dbReference type="Proteomes" id="UP000678679">
    <property type="component" value="Chromosome 1"/>
</dbReference>
<evidence type="ECO:0000313" key="2">
    <source>
        <dbReference type="EMBL" id="QWG00154.1"/>
    </source>
</evidence>
<sequence length="446" mass="52280">MDPLYNLFITPIYLCLIYFVIAPYFAKRWTNKYTRKYFWWGLTAKMFGAISFCLIYQFYYGYGDTIAYFKQSIQIINSFYDSFSTGINVFFYKKNSLLTGRELYYLNNIIYKRDDSTWIITKISAIISIFTFKSFYSTSLFFSLWSYLGLFKLLTYFTNKYKKNYKVILSCTLFIPSCIFWSSGILKESILTGSISFITYYTLELINKNKREYYKIFILFILVIVVFKIKSATIITLIPCLIIFIIQKRLGKTSKIQKVFVLLIFILFTPLFLIIYQNQIINNLETSEEFITAKEKINGFQGDHGSRIKGHGGGEASTYHLKTSGDISIIGLLKAVPEAVIVTLFRPFPWEAKKIVQLFGALESFVYLFMFILLLLKKGIVNIIKKTYNNPEIFLCISYTIIFGFIAGYISFNFGVLQRFKTPIMPFFTLFLILNFINLKRFYKMK</sequence>
<evidence type="ECO:0008006" key="4">
    <source>
        <dbReference type="Google" id="ProtNLM"/>
    </source>
</evidence>
<name>A0AAX1MY24_9BACT</name>
<keyword evidence="1" id="KW-0472">Membrane</keyword>
<feature type="transmembrane region" description="Helical" evidence="1">
    <location>
        <begin position="216"/>
        <end position="246"/>
    </location>
</feature>
<keyword evidence="3" id="KW-1185">Reference proteome</keyword>
<evidence type="ECO:0000313" key="3">
    <source>
        <dbReference type="Proteomes" id="UP000678679"/>
    </source>
</evidence>
<evidence type="ECO:0000256" key="1">
    <source>
        <dbReference type="SAM" id="Phobius"/>
    </source>
</evidence>
<feature type="transmembrane region" description="Helical" evidence="1">
    <location>
        <begin position="258"/>
        <end position="276"/>
    </location>
</feature>
<feature type="transmembrane region" description="Helical" evidence="1">
    <location>
        <begin position="6"/>
        <end position="25"/>
    </location>
</feature>
<reference evidence="2 3" key="1">
    <citation type="submission" date="2021-05" db="EMBL/GenBank/DDBJ databases">
        <title>Comparative genomic studies on the polysaccharide-degrading batcterial strains of the Flammeovirga genus.</title>
        <authorList>
            <person name="Zewei F."/>
            <person name="Zheng Z."/>
            <person name="Yu L."/>
            <person name="Ruyue G."/>
            <person name="Yanhong M."/>
            <person name="Yuanyuan C."/>
            <person name="Jingyan G."/>
            <person name="Wenjun H."/>
        </authorList>
    </citation>
    <scope>NUCLEOTIDE SEQUENCE [LARGE SCALE GENOMIC DNA]</scope>
    <source>
        <strain evidence="2 3">NBRC:100898</strain>
    </source>
</reference>
<keyword evidence="1" id="KW-0812">Transmembrane</keyword>
<feature type="transmembrane region" description="Helical" evidence="1">
    <location>
        <begin position="135"/>
        <end position="155"/>
    </location>
</feature>
<feature type="transmembrane region" description="Helical" evidence="1">
    <location>
        <begin position="37"/>
        <end position="59"/>
    </location>
</feature>
<keyword evidence="1" id="KW-1133">Transmembrane helix</keyword>
<organism evidence="2 3">
    <name type="scientific">Flammeovirga yaeyamensis</name>
    <dbReference type="NCBI Taxonomy" id="367791"/>
    <lineage>
        <taxon>Bacteria</taxon>
        <taxon>Pseudomonadati</taxon>
        <taxon>Bacteroidota</taxon>
        <taxon>Cytophagia</taxon>
        <taxon>Cytophagales</taxon>
        <taxon>Flammeovirgaceae</taxon>
        <taxon>Flammeovirga</taxon>
    </lineage>
</organism>
<dbReference type="KEGG" id="fya:KMW28_10875"/>
<gene>
    <name evidence="2" type="ORF">KMW28_10875</name>
</gene>
<dbReference type="RefSeq" id="WP_169663399.1">
    <property type="nucleotide sequence ID" value="NZ_CP076132.1"/>
</dbReference>
<dbReference type="AlphaFoldDB" id="A0AAX1MY24"/>
<accession>A0AAX1MY24</accession>
<feature type="transmembrane region" description="Helical" evidence="1">
    <location>
        <begin position="388"/>
        <end position="412"/>
    </location>
</feature>